<feature type="region of interest" description="Disordered" evidence="21">
    <location>
        <begin position="1"/>
        <end position="29"/>
    </location>
</feature>
<evidence type="ECO:0000256" key="14">
    <source>
        <dbReference type="ARBA" id="ARBA00023136"/>
    </source>
</evidence>
<dbReference type="Proteomes" id="UP000242188">
    <property type="component" value="Unassembled WGS sequence"/>
</dbReference>
<keyword evidence="9" id="KW-0862">Zinc</keyword>
<evidence type="ECO:0000256" key="13">
    <source>
        <dbReference type="ARBA" id="ARBA00023132"/>
    </source>
</evidence>
<evidence type="ECO:0000256" key="15">
    <source>
        <dbReference type="ARBA" id="ARBA00023242"/>
    </source>
</evidence>
<evidence type="ECO:0000256" key="8">
    <source>
        <dbReference type="ARBA" id="ARBA00022816"/>
    </source>
</evidence>
<reference evidence="23 24" key="1">
    <citation type="journal article" date="2017" name="Nat. Ecol. Evol.">
        <title>Scallop genome provides insights into evolution of bilaterian karyotype and development.</title>
        <authorList>
            <person name="Wang S."/>
            <person name="Zhang J."/>
            <person name="Jiao W."/>
            <person name="Li J."/>
            <person name="Xun X."/>
            <person name="Sun Y."/>
            <person name="Guo X."/>
            <person name="Huan P."/>
            <person name="Dong B."/>
            <person name="Zhang L."/>
            <person name="Hu X."/>
            <person name="Sun X."/>
            <person name="Wang J."/>
            <person name="Zhao C."/>
            <person name="Wang Y."/>
            <person name="Wang D."/>
            <person name="Huang X."/>
            <person name="Wang R."/>
            <person name="Lv J."/>
            <person name="Li Y."/>
            <person name="Zhang Z."/>
            <person name="Liu B."/>
            <person name="Lu W."/>
            <person name="Hui Y."/>
            <person name="Liang J."/>
            <person name="Zhou Z."/>
            <person name="Hou R."/>
            <person name="Li X."/>
            <person name="Liu Y."/>
            <person name="Li H."/>
            <person name="Ning X."/>
            <person name="Lin Y."/>
            <person name="Zhao L."/>
            <person name="Xing Q."/>
            <person name="Dou J."/>
            <person name="Li Y."/>
            <person name="Mao J."/>
            <person name="Guo H."/>
            <person name="Dou H."/>
            <person name="Li T."/>
            <person name="Mu C."/>
            <person name="Jiang W."/>
            <person name="Fu Q."/>
            <person name="Fu X."/>
            <person name="Miao Y."/>
            <person name="Liu J."/>
            <person name="Yu Q."/>
            <person name="Li R."/>
            <person name="Liao H."/>
            <person name="Li X."/>
            <person name="Kong Y."/>
            <person name="Jiang Z."/>
            <person name="Chourrout D."/>
            <person name="Li R."/>
            <person name="Bao Z."/>
        </authorList>
    </citation>
    <scope>NUCLEOTIDE SEQUENCE [LARGE SCALE GENOMIC DNA]</scope>
    <source>
        <strain evidence="23 24">PY_sf001</strain>
    </source>
</reference>
<keyword evidence="6" id="KW-0677">Repeat</keyword>
<dbReference type="GO" id="GO:0008139">
    <property type="term" value="F:nuclear localization sequence binding"/>
    <property type="evidence" value="ECO:0007669"/>
    <property type="project" value="TreeGrafter"/>
</dbReference>
<keyword evidence="4" id="KW-0813">Transport</keyword>
<dbReference type="GO" id="GO:0006606">
    <property type="term" value="P:protein import into nucleus"/>
    <property type="evidence" value="ECO:0007669"/>
    <property type="project" value="TreeGrafter"/>
</dbReference>
<evidence type="ECO:0000256" key="12">
    <source>
        <dbReference type="ARBA" id="ARBA00023125"/>
    </source>
</evidence>
<comment type="caution">
    <text evidence="23">The sequence shown here is derived from an EMBL/GenBank/DDBJ whole genome shotgun (WGS) entry which is preliminary data.</text>
</comment>
<evidence type="ECO:0000256" key="11">
    <source>
        <dbReference type="ARBA" id="ARBA00023010"/>
    </source>
</evidence>
<feature type="region of interest" description="Disordered" evidence="21">
    <location>
        <begin position="439"/>
        <end position="478"/>
    </location>
</feature>
<dbReference type="STRING" id="6573.A0A210PI61"/>
<keyword evidence="7 20" id="KW-0863">Zinc-finger</keyword>
<proteinExistence type="inferred from homology"/>
<feature type="compositionally biased region" description="Basic and acidic residues" evidence="21">
    <location>
        <begin position="1239"/>
        <end position="1250"/>
    </location>
</feature>
<dbReference type="FunFam" id="4.10.1060.10:FF:000001">
    <property type="entry name" value="Nuclear pore complex protein Nup153"/>
    <property type="match status" value="6"/>
</dbReference>
<evidence type="ECO:0000256" key="9">
    <source>
        <dbReference type="ARBA" id="ARBA00022833"/>
    </source>
</evidence>
<keyword evidence="8" id="KW-0509">mRNA transport</keyword>
<name>A0A210PI61_MIZYE</name>
<feature type="domain" description="RanBP2-type" evidence="22">
    <location>
        <begin position="916"/>
        <end position="945"/>
    </location>
</feature>
<feature type="compositionally biased region" description="Low complexity" evidence="21">
    <location>
        <begin position="109"/>
        <end position="118"/>
    </location>
</feature>
<dbReference type="GO" id="GO:0017056">
    <property type="term" value="F:structural constituent of nuclear pore"/>
    <property type="evidence" value="ECO:0007669"/>
    <property type="project" value="TreeGrafter"/>
</dbReference>
<dbReference type="GO" id="GO:0006405">
    <property type="term" value="P:RNA export from nucleus"/>
    <property type="evidence" value="ECO:0007669"/>
    <property type="project" value="TreeGrafter"/>
</dbReference>
<evidence type="ECO:0000313" key="24">
    <source>
        <dbReference type="Proteomes" id="UP000242188"/>
    </source>
</evidence>
<feature type="region of interest" description="Disordered" evidence="21">
    <location>
        <begin position="46"/>
        <end position="132"/>
    </location>
</feature>
<dbReference type="GO" id="GO:0005643">
    <property type="term" value="C:nuclear pore"/>
    <property type="evidence" value="ECO:0007669"/>
    <property type="project" value="UniProtKB-SubCell"/>
</dbReference>
<keyword evidence="24" id="KW-1185">Reference proteome</keyword>
<comment type="subcellular location">
    <subcellularLocation>
        <location evidence="2">Nucleus membrane</location>
    </subcellularLocation>
    <subcellularLocation>
        <location evidence="3">Nucleus</location>
        <location evidence="3">Nuclear pore complex</location>
    </subcellularLocation>
</comment>
<keyword evidence="10" id="KW-0653">Protein transport</keyword>
<dbReference type="GO" id="GO:0003677">
    <property type="term" value="F:DNA binding"/>
    <property type="evidence" value="ECO:0007669"/>
    <property type="project" value="UniProtKB-KW"/>
</dbReference>
<evidence type="ECO:0000256" key="5">
    <source>
        <dbReference type="ARBA" id="ARBA00022723"/>
    </source>
</evidence>
<dbReference type="OrthoDB" id="79830at2759"/>
<evidence type="ECO:0000256" key="3">
    <source>
        <dbReference type="ARBA" id="ARBA00004567"/>
    </source>
</evidence>
<feature type="region of interest" description="Disordered" evidence="21">
    <location>
        <begin position="1554"/>
        <end position="1576"/>
    </location>
</feature>
<dbReference type="PANTHER" id="PTHR23193">
    <property type="entry name" value="NUCLEAR PORE COMPLEX PROTEIN NUP"/>
    <property type="match status" value="1"/>
</dbReference>
<feature type="compositionally biased region" description="Polar residues" evidence="21">
    <location>
        <begin position="1199"/>
        <end position="1210"/>
    </location>
</feature>
<feature type="region of interest" description="Disordered" evidence="21">
    <location>
        <begin position="388"/>
        <end position="407"/>
    </location>
</feature>
<dbReference type="Pfam" id="PF00641">
    <property type="entry name" value="Zn_ribbon_RanBP"/>
    <property type="match status" value="6"/>
</dbReference>
<evidence type="ECO:0000256" key="10">
    <source>
        <dbReference type="ARBA" id="ARBA00022927"/>
    </source>
</evidence>
<protein>
    <recommendedName>
        <fullName evidence="17">Nuclear pore complex protein Nup153</fullName>
    </recommendedName>
    <alternativeName>
        <fullName evidence="19">153 kDa nucleoporin</fullName>
    </alternativeName>
    <alternativeName>
        <fullName evidence="18">Nucleoporin Nup153</fullName>
    </alternativeName>
</protein>
<feature type="region of interest" description="Disordered" evidence="21">
    <location>
        <begin position="186"/>
        <end position="208"/>
    </location>
</feature>
<feature type="region of interest" description="Disordered" evidence="21">
    <location>
        <begin position="1199"/>
        <end position="1250"/>
    </location>
</feature>
<dbReference type="GO" id="GO:0051028">
    <property type="term" value="P:mRNA transport"/>
    <property type="evidence" value="ECO:0007669"/>
    <property type="project" value="UniProtKB-KW"/>
</dbReference>
<evidence type="ECO:0000259" key="22">
    <source>
        <dbReference type="PROSITE" id="PS50199"/>
    </source>
</evidence>
<keyword evidence="15" id="KW-0539">Nucleus</keyword>
<feature type="region of interest" description="Disordered" evidence="21">
    <location>
        <begin position="1122"/>
        <end position="1178"/>
    </location>
</feature>
<dbReference type="InterPro" id="IPR036443">
    <property type="entry name" value="Znf_RanBP2_sf"/>
</dbReference>
<feature type="domain" description="RanBP2-type" evidence="22">
    <location>
        <begin position="770"/>
        <end position="799"/>
    </location>
</feature>
<keyword evidence="5" id="KW-0479">Metal-binding</keyword>
<evidence type="ECO:0000256" key="21">
    <source>
        <dbReference type="SAM" id="MobiDB-lite"/>
    </source>
</evidence>
<evidence type="ECO:0000256" key="19">
    <source>
        <dbReference type="ARBA" id="ARBA00079437"/>
    </source>
</evidence>
<dbReference type="EMBL" id="NEDP02076665">
    <property type="protein sequence ID" value="OWF36172.1"/>
    <property type="molecule type" value="Genomic_DNA"/>
</dbReference>
<accession>A0A210PI61</accession>
<dbReference type="GO" id="GO:0031965">
    <property type="term" value="C:nuclear membrane"/>
    <property type="evidence" value="ECO:0007669"/>
    <property type="project" value="UniProtKB-SubCell"/>
</dbReference>
<feature type="compositionally biased region" description="Polar residues" evidence="21">
    <location>
        <begin position="69"/>
        <end position="78"/>
    </location>
</feature>
<evidence type="ECO:0000256" key="20">
    <source>
        <dbReference type="PROSITE-ProRule" id="PRU00322"/>
    </source>
</evidence>
<feature type="compositionally biased region" description="Polar residues" evidence="21">
    <location>
        <begin position="1158"/>
        <end position="1170"/>
    </location>
</feature>
<evidence type="ECO:0000256" key="1">
    <source>
        <dbReference type="ARBA" id="ARBA00001947"/>
    </source>
</evidence>
<keyword evidence="11" id="KW-0811">Translocation</keyword>
<evidence type="ECO:0000256" key="17">
    <source>
        <dbReference type="ARBA" id="ARBA00068609"/>
    </source>
</evidence>
<evidence type="ECO:0000256" key="18">
    <source>
        <dbReference type="ARBA" id="ARBA00078197"/>
    </source>
</evidence>
<dbReference type="SMART" id="SM00547">
    <property type="entry name" value="ZnF_RBZ"/>
    <property type="match status" value="6"/>
</dbReference>
<feature type="domain" description="RanBP2-type" evidence="22">
    <location>
        <begin position="868"/>
        <end position="897"/>
    </location>
</feature>
<dbReference type="GO" id="GO:0008270">
    <property type="term" value="F:zinc ion binding"/>
    <property type="evidence" value="ECO:0007669"/>
    <property type="project" value="UniProtKB-KW"/>
</dbReference>
<feature type="domain" description="RanBP2-type" evidence="22">
    <location>
        <begin position="965"/>
        <end position="994"/>
    </location>
</feature>
<feature type="compositionally biased region" description="Basic residues" evidence="21">
    <location>
        <begin position="1565"/>
        <end position="1576"/>
    </location>
</feature>
<dbReference type="InterPro" id="IPR001876">
    <property type="entry name" value="Znf_RanBP2"/>
</dbReference>
<feature type="domain" description="RanBP2-type" evidence="22">
    <location>
        <begin position="819"/>
        <end position="848"/>
    </location>
</feature>
<evidence type="ECO:0000256" key="4">
    <source>
        <dbReference type="ARBA" id="ARBA00022448"/>
    </source>
</evidence>
<organism evidence="23 24">
    <name type="scientific">Mizuhopecten yessoensis</name>
    <name type="common">Japanese scallop</name>
    <name type="synonym">Patinopecten yessoensis</name>
    <dbReference type="NCBI Taxonomy" id="6573"/>
    <lineage>
        <taxon>Eukaryota</taxon>
        <taxon>Metazoa</taxon>
        <taxon>Spiralia</taxon>
        <taxon>Lophotrochozoa</taxon>
        <taxon>Mollusca</taxon>
        <taxon>Bivalvia</taxon>
        <taxon>Autobranchia</taxon>
        <taxon>Pteriomorphia</taxon>
        <taxon>Pectinida</taxon>
        <taxon>Pectinoidea</taxon>
        <taxon>Pectinidae</taxon>
        <taxon>Mizuhopecten</taxon>
    </lineage>
</organism>
<dbReference type="PROSITE" id="PS01358">
    <property type="entry name" value="ZF_RANBP2_1"/>
    <property type="match status" value="6"/>
</dbReference>
<dbReference type="SUPFAM" id="SSF90209">
    <property type="entry name" value="Ran binding protein zinc finger-like"/>
    <property type="match status" value="6"/>
</dbReference>
<feature type="region of interest" description="Disordered" evidence="21">
    <location>
        <begin position="1027"/>
        <end position="1066"/>
    </location>
</feature>
<keyword evidence="14" id="KW-0472">Membrane</keyword>
<dbReference type="Pfam" id="PF08604">
    <property type="entry name" value="Nup153"/>
    <property type="match status" value="1"/>
</dbReference>
<gene>
    <name evidence="23" type="ORF">KP79_PYT09027</name>
</gene>
<evidence type="ECO:0000256" key="16">
    <source>
        <dbReference type="ARBA" id="ARBA00060842"/>
    </source>
</evidence>
<dbReference type="PANTHER" id="PTHR23193:SF23">
    <property type="entry name" value="NUCLEAR PORE COMPLEX PROTEIN NUP153"/>
    <property type="match status" value="1"/>
</dbReference>
<sequence length="1576" mass="162881">MSEEGGGKIRNKKLSNPPKPYEKRKSFLGKVTDTVKELISPSWLSDLVNSVKKTSPQKEDEQPVPPTQEPQYMSSLQSHQHHNRNQVRDGSQFSPPKFVPLTRNGLANLSPRSSLPLIPSLPPQQPPLQQSQPPLTFCNQSSDVGEISRKSHAQPSIFLSDSKSVDGNRNFLSNCTVGRGRLDNEGFAGSSDASARPGPSNTEVNPADISTVCNHNESMEGDEQEESLPVSVNRLNKSTTWTEGFNARKPRSSSRNKPGFDISLFGVPLHNNSLLGDSSHESSFYPGKTTYGGASAQRKPRLNVTGPYQASFPMRQKMKVKPVNTSTSAATSSTAQKILETLEKMSTPLSEARKIPNDDTVLRLNSSFNPTNYKPARHSIGSYLNTRRELQKSQSGPPTGKVSTPVPASISRNYQRVTVPQTQPGKNFLNEKTSMSTIQQIPQEKEKMPSSASGGGKLKSKKFQQHFPGRKSAEDDDEEVEMSNLRTDFTLPVVGIPQFDFGTSQSTKPVEGKGNKPNSKYTFATPIQKTPTKQADQVSPTKIDFTFSSPLSMDIENGVKPKSVTFDIEPVKVQESPAAFSPPAFKFGSPLGLKSSSNLGASPVLPKSSGGMAPATELKSGSVMDVLGKSGGSGFSFNTGSSTNKINSETSSMGGFKPASELKQGSVMDVLGGTPKTSSSSFGSGFQPAKDLKKGSVMDVLGKSSQEDSKPGLSTMFKVAEGSWECDVCCINNKADVSKCAACGAKKPGGSGNASVPSSQPSLSSMFKVAEGSWTCDACMVQNKSADTKCVACQTKKPGASGTPASSSQPSLSSMFKVAEGSWTCDACMVQNKSADTKCAACQTKKPGATGTPAPSSQPSLSSVFKVAEGSWTCDACMIQNKSADTKCAACQTKKPGAAVLAPSSQPSLSSMFKVAEGSWTCDACMVQNKSADTKCAACQTKKPGATGSANSPIKDSLVSKFKRPTGNWECDTCLVPNNATATKCIACETPRPGLQPSSSFGLKFGGVSVKNTTSLVGQSGFKFGVSNKDSSDTKSTSSSGAGQLSFGIPVSSSNSTSESSKSSTDVAGGIKFGTGEISSGGGASVGGFKFGSASSTPTVTPTTGFKIGSLAAPKSDALTGGFQMPSAKSSPAVDISQNKTDSSSTFKSLFGVDKSEITSGPKTDSTSGKVSNGSVSIPVSSSPAVGFQFGAPTKSLPPFSTGSGFTVTKSSEETPKPMPLFNVQSPASTAAAPSLKRSHNEENGPSDAKRASFNMFTAGTTAEPAKSVGNNILFGSTATVPAATTQASIFQAPTAPTSTLSTTASTAPTGGFSFGMGGNSASTGGIGTSSFGETAKNPPGFNFSAETNKTSVFSFGAGSGTATATTAPVFGASANNTVAKTSASSAPFSFTAQSSIPATPFGSAQESTHAFAANTSGFGSTPNMFAGSNNTPSFGASGAVPPSGFGAAATGFNTTSAGNTPAFGAATTTANANTGSTGGFNFASQQQGFNFSAQQSTVNNGVFQFGAKPGEGTPAAAPPQAPAGFNFNASSTPGFNFGQSTQPAMPVGTGSFNIGSNNDASSGRKIKKAVRKIRR</sequence>
<feature type="domain" description="RanBP2-type" evidence="22">
    <location>
        <begin position="720"/>
        <end position="749"/>
    </location>
</feature>
<feature type="compositionally biased region" description="Polar residues" evidence="21">
    <location>
        <begin position="1136"/>
        <end position="1148"/>
    </location>
</feature>
<evidence type="ECO:0000256" key="2">
    <source>
        <dbReference type="ARBA" id="ARBA00004126"/>
    </source>
</evidence>
<dbReference type="PROSITE" id="PS50199">
    <property type="entry name" value="ZF_RANBP2_2"/>
    <property type="match status" value="6"/>
</dbReference>
<comment type="similarity">
    <text evidence="16">Belongs to the NUP153 family.</text>
</comment>
<comment type="cofactor">
    <cofactor evidence="1">
        <name>Zn(2+)</name>
        <dbReference type="ChEBI" id="CHEBI:29105"/>
    </cofactor>
</comment>
<evidence type="ECO:0000313" key="23">
    <source>
        <dbReference type="EMBL" id="OWF36172.1"/>
    </source>
</evidence>
<dbReference type="Gene3D" id="4.10.1060.10">
    <property type="entry name" value="Zinc finger, RanBP2-type"/>
    <property type="match status" value="6"/>
</dbReference>
<evidence type="ECO:0000256" key="6">
    <source>
        <dbReference type="ARBA" id="ARBA00022737"/>
    </source>
</evidence>
<evidence type="ECO:0000256" key="7">
    <source>
        <dbReference type="ARBA" id="ARBA00022771"/>
    </source>
</evidence>
<keyword evidence="12" id="KW-0238">DNA-binding</keyword>
<dbReference type="InterPro" id="IPR026054">
    <property type="entry name" value="Nucleoporin"/>
</dbReference>
<keyword evidence="13" id="KW-0906">Nuclear pore complex</keyword>
<dbReference type="InterPro" id="IPR013913">
    <property type="entry name" value="Nup153_N"/>
</dbReference>
<feature type="compositionally biased region" description="Low complexity" evidence="21">
    <location>
        <begin position="1052"/>
        <end position="1064"/>
    </location>
</feature>